<keyword evidence="3" id="KW-1185">Reference proteome</keyword>
<organism evidence="2 3">
    <name type="scientific">Populus alba x Populus x berolinensis</name>
    <dbReference type="NCBI Taxonomy" id="444605"/>
    <lineage>
        <taxon>Eukaryota</taxon>
        <taxon>Viridiplantae</taxon>
        <taxon>Streptophyta</taxon>
        <taxon>Embryophyta</taxon>
        <taxon>Tracheophyta</taxon>
        <taxon>Spermatophyta</taxon>
        <taxon>Magnoliopsida</taxon>
        <taxon>eudicotyledons</taxon>
        <taxon>Gunneridae</taxon>
        <taxon>Pentapetalae</taxon>
        <taxon>rosids</taxon>
        <taxon>fabids</taxon>
        <taxon>Malpighiales</taxon>
        <taxon>Salicaceae</taxon>
        <taxon>Saliceae</taxon>
        <taxon>Populus</taxon>
    </lineage>
</organism>
<name>A0AAD6LHR1_9ROSI</name>
<protein>
    <submittedName>
        <fullName evidence="2">Uncharacterized protein</fullName>
    </submittedName>
</protein>
<feature type="transmembrane region" description="Helical" evidence="1">
    <location>
        <begin position="63"/>
        <end position="84"/>
    </location>
</feature>
<dbReference type="EMBL" id="JAQIZT010000017">
    <property type="protein sequence ID" value="KAJ6960952.1"/>
    <property type="molecule type" value="Genomic_DNA"/>
</dbReference>
<proteinExistence type="predicted"/>
<evidence type="ECO:0000313" key="2">
    <source>
        <dbReference type="EMBL" id="KAJ6960952.1"/>
    </source>
</evidence>
<evidence type="ECO:0000313" key="3">
    <source>
        <dbReference type="Proteomes" id="UP001164929"/>
    </source>
</evidence>
<keyword evidence="1" id="KW-0812">Transmembrane</keyword>
<dbReference type="AlphaFoldDB" id="A0AAD6LHR1"/>
<keyword evidence="1" id="KW-1133">Transmembrane helix</keyword>
<dbReference type="Proteomes" id="UP001164929">
    <property type="component" value="Chromosome 17"/>
</dbReference>
<comment type="caution">
    <text evidence="2">The sequence shown here is derived from an EMBL/GenBank/DDBJ whole genome shotgun (WGS) entry which is preliminary data.</text>
</comment>
<evidence type="ECO:0000256" key="1">
    <source>
        <dbReference type="SAM" id="Phobius"/>
    </source>
</evidence>
<keyword evidence="1" id="KW-0472">Membrane</keyword>
<gene>
    <name evidence="2" type="ORF">NC653_038836</name>
</gene>
<reference evidence="2" key="1">
    <citation type="journal article" date="2023" name="Mol. Ecol. Resour.">
        <title>Chromosome-level genome assembly of a triploid poplar Populus alba 'Berolinensis'.</title>
        <authorList>
            <person name="Chen S."/>
            <person name="Yu Y."/>
            <person name="Wang X."/>
            <person name="Wang S."/>
            <person name="Zhang T."/>
            <person name="Zhou Y."/>
            <person name="He R."/>
            <person name="Meng N."/>
            <person name="Wang Y."/>
            <person name="Liu W."/>
            <person name="Liu Z."/>
            <person name="Liu J."/>
            <person name="Guo Q."/>
            <person name="Huang H."/>
            <person name="Sederoff R.R."/>
            <person name="Wang G."/>
            <person name="Qu G."/>
            <person name="Chen S."/>
        </authorList>
    </citation>
    <scope>NUCLEOTIDE SEQUENCE</scope>
    <source>
        <strain evidence="2">SC-2020</strain>
    </source>
</reference>
<feature type="transmembrane region" description="Helical" evidence="1">
    <location>
        <begin position="6"/>
        <end position="24"/>
    </location>
</feature>
<accession>A0AAD6LHR1</accession>
<sequence length="137" mass="16111">MAHGVLFLFHGFLRCLPLFFLLLLKTDACFSSFRWLQTWQQVLHPGPFDIQVFMLSKSLPLQFGLFCCLHLLLTSIMLMGSFTIEHVIEPILKFLFCFLKWGFESSLDTTIHLLKCFCLKVWYAEFFFKHFESAINS</sequence>